<dbReference type="Pfam" id="PF23750">
    <property type="entry name" value="RsgI_M"/>
    <property type="match status" value="1"/>
</dbReference>
<keyword evidence="3 6" id="KW-0812">Transmembrane</keyword>
<evidence type="ECO:0000256" key="1">
    <source>
        <dbReference type="ARBA" id="ARBA00004162"/>
    </source>
</evidence>
<protein>
    <recommendedName>
        <fullName evidence="7">RsgI N-terminal anti-sigma domain-containing protein</fullName>
    </recommendedName>
</protein>
<dbReference type="GO" id="GO:0005886">
    <property type="term" value="C:plasma membrane"/>
    <property type="evidence" value="ECO:0007669"/>
    <property type="project" value="UniProtKB-SubCell"/>
</dbReference>
<evidence type="ECO:0000256" key="5">
    <source>
        <dbReference type="ARBA" id="ARBA00023136"/>
    </source>
</evidence>
<feature type="transmembrane region" description="Helical" evidence="6">
    <location>
        <begin position="50"/>
        <end position="69"/>
    </location>
</feature>
<sequence>MRGVLLKKKNGSGIILTRDGLFCRGTVGETETLGDEVTVEPPGKRPLPRWLAAAALALACFGFGIYRLFFPPAWAHLTLDVDPSVELTLDSRLVVTEEQGLNAGGKRLLALAGARGRPLEDAVARLLRRAFTAGYIRERDCYVVLVTVMARQGDRRLDPEALASLVAEHFPERRGGLEIVAVRVGKGVRREAAKAGLSSGRYLLQQEFGRRGLAVAPELLREESLRRIEEKQGLTVAALVGGSGSVLVRAGEGLSKKGPMQHPPVFLAAPVPE</sequence>
<keyword evidence="4 6" id="KW-1133">Transmembrane helix</keyword>
<feature type="domain" description="RsgI N-terminal anti-sigma" evidence="7">
    <location>
        <begin position="1"/>
        <end position="48"/>
    </location>
</feature>
<comment type="caution">
    <text evidence="8">The sequence shown here is derived from an EMBL/GenBank/DDBJ whole genome shotgun (WGS) entry which is preliminary data.</text>
</comment>
<dbReference type="AlphaFoldDB" id="A0A7C2E8X4"/>
<reference evidence="8" key="1">
    <citation type="journal article" date="2020" name="mSystems">
        <title>Genome- and Community-Level Interaction Insights into Carbon Utilization and Element Cycling Functions of Hydrothermarchaeota in Hydrothermal Sediment.</title>
        <authorList>
            <person name="Zhou Z."/>
            <person name="Liu Y."/>
            <person name="Xu W."/>
            <person name="Pan J."/>
            <person name="Luo Z.H."/>
            <person name="Li M."/>
        </authorList>
    </citation>
    <scope>NUCLEOTIDE SEQUENCE [LARGE SCALE GENOMIC DNA]</scope>
    <source>
        <strain evidence="8">SpSt-300</strain>
    </source>
</reference>
<evidence type="ECO:0000256" key="3">
    <source>
        <dbReference type="ARBA" id="ARBA00022692"/>
    </source>
</evidence>
<name>A0A7C2E8X4_9THEO</name>
<dbReference type="InterPro" id="IPR055431">
    <property type="entry name" value="RsgI_M"/>
</dbReference>
<gene>
    <name evidence="8" type="ORF">ENQ34_00160</name>
</gene>
<evidence type="ECO:0000256" key="2">
    <source>
        <dbReference type="ARBA" id="ARBA00022475"/>
    </source>
</evidence>
<keyword evidence="2" id="KW-1003">Cell membrane</keyword>
<dbReference type="PROSITE" id="PS51849">
    <property type="entry name" value="RSGI_N"/>
    <property type="match status" value="1"/>
</dbReference>
<accession>A0A7C2E8X4</accession>
<evidence type="ECO:0000256" key="4">
    <source>
        <dbReference type="ARBA" id="ARBA00022989"/>
    </source>
</evidence>
<organism evidence="8">
    <name type="scientific">Ammonifex degensii</name>
    <dbReference type="NCBI Taxonomy" id="42838"/>
    <lineage>
        <taxon>Bacteria</taxon>
        <taxon>Bacillati</taxon>
        <taxon>Bacillota</taxon>
        <taxon>Clostridia</taxon>
        <taxon>Thermoanaerobacterales</taxon>
        <taxon>Thermoanaerobacteraceae</taxon>
        <taxon>Ammonifex</taxon>
    </lineage>
</organism>
<keyword evidence="5 6" id="KW-0472">Membrane</keyword>
<evidence type="ECO:0000259" key="7">
    <source>
        <dbReference type="PROSITE" id="PS51849"/>
    </source>
</evidence>
<dbReference type="EMBL" id="DSMU01000010">
    <property type="protein sequence ID" value="HEL65084.1"/>
    <property type="molecule type" value="Genomic_DNA"/>
</dbReference>
<evidence type="ECO:0000256" key="6">
    <source>
        <dbReference type="SAM" id="Phobius"/>
    </source>
</evidence>
<comment type="subcellular location">
    <subcellularLocation>
        <location evidence="1">Cell membrane</location>
        <topology evidence="1">Single-pass membrane protein</topology>
    </subcellularLocation>
</comment>
<proteinExistence type="predicted"/>
<evidence type="ECO:0000313" key="8">
    <source>
        <dbReference type="EMBL" id="HEL65084.1"/>
    </source>
</evidence>
<dbReference type="InterPro" id="IPR024449">
    <property type="entry name" value="Anti-sigma_RsgI_N"/>
</dbReference>